<evidence type="ECO:0000259" key="5">
    <source>
        <dbReference type="Pfam" id="PF04198"/>
    </source>
</evidence>
<dbReference type="InterPro" id="IPR037171">
    <property type="entry name" value="NagB/RpiA_transferase-like"/>
</dbReference>
<evidence type="ECO:0000259" key="6">
    <source>
        <dbReference type="Pfam" id="PF04545"/>
    </source>
</evidence>
<keyword evidence="8" id="KW-1185">Reference proteome</keyword>
<dbReference type="SUPFAM" id="SSF100950">
    <property type="entry name" value="NagB/RpiA/CoA transferase-like"/>
    <property type="match status" value="1"/>
</dbReference>
<gene>
    <name evidence="7" type="ORF">FM114_06165</name>
</gene>
<evidence type="ECO:0000256" key="2">
    <source>
        <dbReference type="ARBA" id="ARBA00023015"/>
    </source>
</evidence>
<evidence type="ECO:0000256" key="1">
    <source>
        <dbReference type="ARBA" id="ARBA00010466"/>
    </source>
</evidence>
<organism evidence="7 8">
    <name type="scientific">Luteococcus japonicus LSP_Lj1</name>
    <dbReference type="NCBI Taxonomy" id="1255658"/>
    <lineage>
        <taxon>Bacteria</taxon>
        <taxon>Bacillati</taxon>
        <taxon>Actinomycetota</taxon>
        <taxon>Actinomycetes</taxon>
        <taxon>Propionibacteriales</taxon>
        <taxon>Propionibacteriaceae</taxon>
        <taxon>Luteococcus</taxon>
    </lineage>
</organism>
<dbReference type="STRING" id="1255658.FM114_06165"/>
<evidence type="ECO:0000313" key="8">
    <source>
        <dbReference type="Proteomes" id="UP000188342"/>
    </source>
</evidence>
<dbReference type="Gene3D" id="1.10.10.60">
    <property type="entry name" value="Homeodomain-like"/>
    <property type="match status" value="1"/>
</dbReference>
<feature type="domain" description="RNA polymerase sigma-70 region 4" evidence="6">
    <location>
        <begin position="14"/>
        <end position="45"/>
    </location>
</feature>
<dbReference type="Pfam" id="PF04198">
    <property type="entry name" value="Sugar-bind"/>
    <property type="match status" value="1"/>
</dbReference>
<keyword evidence="2" id="KW-0805">Transcription regulation</keyword>
<evidence type="ECO:0000256" key="4">
    <source>
        <dbReference type="ARBA" id="ARBA00023163"/>
    </source>
</evidence>
<evidence type="ECO:0000313" key="7">
    <source>
        <dbReference type="EMBL" id="SJN28435.1"/>
    </source>
</evidence>
<proteinExistence type="inferred from homology"/>
<protein>
    <submittedName>
        <fullName evidence="7">Transcriptional regulator</fullName>
    </submittedName>
</protein>
<dbReference type="Gene3D" id="3.40.50.1360">
    <property type="match status" value="1"/>
</dbReference>
<keyword evidence="4" id="KW-0804">Transcription</keyword>
<sequence>MNERSEEMFLAASLYYVQGETMESIAHQLSMSRSTVSRLLKQARDCGLVKITLTQPAGPHTGQGRAISRHFGVRAHIVPVSGSASDVLRLERVARAAGQLISEAIDDGMVIGTAWGTTLGSVVQYLQPNEAKGTTVVQMNGAASPTNSGMPYVGGIISQFAQAFNSQVVPFPVPTLFDFAETKQAMWRERSVRSVHALHQKIDLAVFGVGGLSSELPSHVYSAGYLDENDMDQLRAERVVGDVNTVFLREDGTWADIPINARASGMLPTQLHRIPRRICVVAGAQKASPLLGALRARVATDVVLDEACAQALLERL</sequence>
<dbReference type="InterPro" id="IPR007324">
    <property type="entry name" value="Sugar-bd_dom_put"/>
</dbReference>
<dbReference type="Proteomes" id="UP000188342">
    <property type="component" value="Unassembled WGS sequence"/>
</dbReference>
<dbReference type="GO" id="GO:0003700">
    <property type="term" value="F:DNA-binding transcription factor activity"/>
    <property type="evidence" value="ECO:0007669"/>
    <property type="project" value="InterPro"/>
</dbReference>
<keyword evidence="3" id="KW-0238">DNA-binding</keyword>
<dbReference type="PANTHER" id="PTHR34294:SF1">
    <property type="entry name" value="TRANSCRIPTIONAL REGULATOR LSRR"/>
    <property type="match status" value="1"/>
</dbReference>
<dbReference type="RefSeq" id="WP_094764299.1">
    <property type="nucleotide sequence ID" value="NZ_FUKQ01000024.1"/>
</dbReference>
<reference evidence="7 8" key="1">
    <citation type="submission" date="2017-02" db="EMBL/GenBank/DDBJ databases">
        <authorList>
            <person name="Peterson S.W."/>
        </authorList>
    </citation>
    <scope>NUCLEOTIDE SEQUENCE [LARGE SCALE GENOMIC DNA]</scope>
    <source>
        <strain evidence="7 8">LSP_Lj1</strain>
    </source>
</reference>
<feature type="domain" description="Sugar-binding" evidence="5">
    <location>
        <begin position="66"/>
        <end position="314"/>
    </location>
</feature>
<dbReference type="EMBL" id="FUKQ01000024">
    <property type="protein sequence ID" value="SJN28435.1"/>
    <property type="molecule type" value="Genomic_DNA"/>
</dbReference>
<dbReference type="GO" id="GO:0030246">
    <property type="term" value="F:carbohydrate binding"/>
    <property type="evidence" value="ECO:0007669"/>
    <property type="project" value="InterPro"/>
</dbReference>
<dbReference type="AlphaFoldDB" id="A0A1R4J9H1"/>
<comment type="similarity">
    <text evidence="1">Belongs to the SorC transcriptional regulatory family.</text>
</comment>
<dbReference type="InterPro" id="IPR007630">
    <property type="entry name" value="RNA_pol_sigma70_r4"/>
</dbReference>
<dbReference type="InterPro" id="IPR051054">
    <property type="entry name" value="SorC_transcr_regulators"/>
</dbReference>
<dbReference type="PANTHER" id="PTHR34294">
    <property type="entry name" value="TRANSCRIPTIONAL REGULATOR-RELATED"/>
    <property type="match status" value="1"/>
</dbReference>
<accession>A0A1R4J9H1</accession>
<dbReference type="GO" id="GO:0003677">
    <property type="term" value="F:DNA binding"/>
    <property type="evidence" value="ECO:0007669"/>
    <property type="project" value="UniProtKB-KW"/>
</dbReference>
<name>A0A1R4J9H1_9ACTN</name>
<dbReference type="GO" id="GO:0006352">
    <property type="term" value="P:DNA-templated transcription initiation"/>
    <property type="evidence" value="ECO:0007669"/>
    <property type="project" value="InterPro"/>
</dbReference>
<dbReference type="OrthoDB" id="186585at2"/>
<evidence type="ECO:0000256" key="3">
    <source>
        <dbReference type="ARBA" id="ARBA00023125"/>
    </source>
</evidence>
<dbReference type="Pfam" id="PF04545">
    <property type="entry name" value="Sigma70_r4"/>
    <property type="match status" value="1"/>
</dbReference>